<evidence type="ECO:0000313" key="2">
    <source>
        <dbReference type="Proteomes" id="UP000094336"/>
    </source>
</evidence>
<dbReference type="OrthoDB" id="5397701at2759"/>
<reference evidence="2" key="1">
    <citation type="submission" date="2016-05" db="EMBL/GenBank/DDBJ databases">
        <title>Comparative genomics of biotechnologically important yeasts.</title>
        <authorList>
            <consortium name="DOE Joint Genome Institute"/>
            <person name="Riley R."/>
            <person name="Haridas S."/>
            <person name="Wolfe K.H."/>
            <person name="Lopes M.R."/>
            <person name="Hittinger C.T."/>
            <person name="Goker M."/>
            <person name="Salamov A."/>
            <person name="Wisecaver J."/>
            <person name="Long T.M."/>
            <person name="Aerts A.L."/>
            <person name="Barry K."/>
            <person name="Choi C."/>
            <person name="Clum A."/>
            <person name="Coughlan A.Y."/>
            <person name="Deshpande S."/>
            <person name="Douglass A.P."/>
            <person name="Hanson S.J."/>
            <person name="Klenk H.-P."/>
            <person name="Labutti K."/>
            <person name="Lapidus A."/>
            <person name="Lindquist E."/>
            <person name="Lipzen A."/>
            <person name="Meier-Kolthoff J.P."/>
            <person name="Ohm R.A."/>
            <person name="Otillar R.P."/>
            <person name="Pangilinan J."/>
            <person name="Peng Y."/>
            <person name="Rokas A."/>
            <person name="Rosa C.A."/>
            <person name="Scheuner C."/>
            <person name="Sibirny A.A."/>
            <person name="Slot J.C."/>
            <person name="Stielow J.B."/>
            <person name="Sun H."/>
            <person name="Kurtzman C.P."/>
            <person name="Blackwell M."/>
            <person name="Grigoriev I.V."/>
            <person name="Jeffries T.W."/>
        </authorList>
    </citation>
    <scope>NUCLEOTIDE SEQUENCE [LARGE SCALE GENOMIC DNA]</scope>
    <source>
        <strain evidence="2">NRRL Y-12698</strain>
    </source>
</reference>
<organism evidence="1 2">
    <name type="scientific">Babjeviella inositovora NRRL Y-12698</name>
    <dbReference type="NCBI Taxonomy" id="984486"/>
    <lineage>
        <taxon>Eukaryota</taxon>
        <taxon>Fungi</taxon>
        <taxon>Dikarya</taxon>
        <taxon>Ascomycota</taxon>
        <taxon>Saccharomycotina</taxon>
        <taxon>Pichiomycetes</taxon>
        <taxon>Serinales incertae sedis</taxon>
        <taxon>Babjeviella</taxon>
    </lineage>
</organism>
<protein>
    <submittedName>
        <fullName evidence="1">Uncharacterized protein</fullName>
    </submittedName>
</protein>
<dbReference type="RefSeq" id="XP_018986142.1">
    <property type="nucleotide sequence ID" value="XM_019132356.1"/>
</dbReference>
<dbReference type="EMBL" id="KV454429">
    <property type="protein sequence ID" value="ODQ80814.1"/>
    <property type="molecule type" value="Genomic_DNA"/>
</dbReference>
<dbReference type="GeneID" id="30150209"/>
<proteinExistence type="predicted"/>
<name>A0A1E3QTF3_9ASCO</name>
<accession>A0A1E3QTF3</accession>
<dbReference type="AlphaFoldDB" id="A0A1E3QTF3"/>
<dbReference type="PANTHER" id="PTHR37331">
    <property type="entry name" value="YALI0F11671P"/>
    <property type="match status" value="1"/>
</dbReference>
<keyword evidence="2" id="KW-1185">Reference proteome</keyword>
<dbReference type="STRING" id="984486.A0A1E3QTF3"/>
<sequence>MFRLRANFARPLVRSYMKHNANPQIYLHPVSDTKTKVSFSPKETAVAIGTWSHTSPLTPESPIPVEKFTTNPQFTPLIDKLFATHIYDDFTFQFEAGGNPGCYMPIYDFRAPPVHGRIPEVDDIFGYVLVNHQGQIVEGSWQENFMYRVVNSEGIMRLSDHMLEVVRKECELVE</sequence>
<evidence type="ECO:0000313" key="1">
    <source>
        <dbReference type="EMBL" id="ODQ80814.1"/>
    </source>
</evidence>
<gene>
    <name evidence="1" type="ORF">BABINDRAFT_60949</name>
</gene>
<dbReference type="Proteomes" id="UP000094336">
    <property type="component" value="Unassembled WGS sequence"/>
</dbReference>
<dbReference type="PANTHER" id="PTHR37331:SF1">
    <property type="entry name" value="YALI0F11671P"/>
    <property type="match status" value="1"/>
</dbReference>